<protein>
    <submittedName>
        <fullName evidence="1">490_t:CDS:1</fullName>
    </submittedName>
</protein>
<evidence type="ECO:0000313" key="2">
    <source>
        <dbReference type="Proteomes" id="UP000789759"/>
    </source>
</evidence>
<gene>
    <name evidence="1" type="ORF">CPELLU_LOCUS21018</name>
</gene>
<reference evidence="1" key="1">
    <citation type="submission" date="2021-06" db="EMBL/GenBank/DDBJ databases">
        <authorList>
            <person name="Kallberg Y."/>
            <person name="Tangrot J."/>
            <person name="Rosling A."/>
        </authorList>
    </citation>
    <scope>NUCLEOTIDE SEQUENCE</scope>
    <source>
        <strain evidence="1">FL966</strain>
    </source>
</reference>
<feature type="non-terminal residue" evidence="1">
    <location>
        <position position="80"/>
    </location>
</feature>
<dbReference type="EMBL" id="CAJVQA010071663">
    <property type="protein sequence ID" value="CAG8833737.1"/>
    <property type="molecule type" value="Genomic_DNA"/>
</dbReference>
<dbReference type="AlphaFoldDB" id="A0A9N9KHD0"/>
<dbReference type="Proteomes" id="UP000789759">
    <property type="component" value="Unassembled WGS sequence"/>
</dbReference>
<sequence>QNLNLITYQIKEKLDEYWPIMQETTKIAAFFDLHFKRIVYHKQSYQFIQEYANTYMPITGSDSDELIQYWETIAPPEEIF</sequence>
<organism evidence="1 2">
    <name type="scientific">Cetraspora pellucida</name>
    <dbReference type="NCBI Taxonomy" id="1433469"/>
    <lineage>
        <taxon>Eukaryota</taxon>
        <taxon>Fungi</taxon>
        <taxon>Fungi incertae sedis</taxon>
        <taxon>Mucoromycota</taxon>
        <taxon>Glomeromycotina</taxon>
        <taxon>Glomeromycetes</taxon>
        <taxon>Diversisporales</taxon>
        <taxon>Gigasporaceae</taxon>
        <taxon>Cetraspora</taxon>
    </lineage>
</organism>
<proteinExistence type="predicted"/>
<evidence type="ECO:0000313" key="1">
    <source>
        <dbReference type="EMBL" id="CAG8833737.1"/>
    </source>
</evidence>
<accession>A0A9N9KHD0</accession>
<comment type="caution">
    <text evidence="1">The sequence shown here is derived from an EMBL/GenBank/DDBJ whole genome shotgun (WGS) entry which is preliminary data.</text>
</comment>
<keyword evidence="2" id="KW-1185">Reference proteome</keyword>
<name>A0A9N9KHD0_9GLOM</name>
<feature type="non-terminal residue" evidence="1">
    <location>
        <position position="1"/>
    </location>
</feature>